<sequence length="91" mass="9751">MIQRAQKALAGCAWILGIGLVCAMFAGNVSALLGEVFFPLPYPLDEGPEQALRFEVYSNIGTAGFVIGGVGGFLIFSVRSRKRARQSMKAI</sequence>
<dbReference type="EMBL" id="JBHSLW010000002">
    <property type="protein sequence ID" value="MFC5418063.1"/>
    <property type="molecule type" value="Genomic_DNA"/>
</dbReference>
<keyword evidence="3" id="KW-1185">Reference proteome</keyword>
<evidence type="ECO:0000313" key="2">
    <source>
        <dbReference type="EMBL" id="MFC5418063.1"/>
    </source>
</evidence>
<accession>A0ABW0IIG0</accession>
<dbReference type="RefSeq" id="WP_377795061.1">
    <property type="nucleotide sequence ID" value="NZ_JBHSLW010000002.1"/>
</dbReference>
<feature type="transmembrane region" description="Helical" evidence="1">
    <location>
        <begin position="57"/>
        <end position="78"/>
    </location>
</feature>
<reference evidence="3" key="1">
    <citation type="journal article" date="2019" name="Int. J. Syst. Evol. Microbiol.">
        <title>The Global Catalogue of Microorganisms (GCM) 10K type strain sequencing project: providing services to taxonomists for standard genome sequencing and annotation.</title>
        <authorList>
            <consortium name="The Broad Institute Genomics Platform"/>
            <consortium name="The Broad Institute Genome Sequencing Center for Infectious Disease"/>
            <person name="Wu L."/>
            <person name="Ma J."/>
        </authorList>
    </citation>
    <scope>NUCLEOTIDE SEQUENCE [LARGE SCALE GENOMIC DNA]</scope>
    <source>
        <strain evidence="3">NCAIM B.01391</strain>
    </source>
</reference>
<comment type="caution">
    <text evidence="2">The sequence shown here is derived from an EMBL/GenBank/DDBJ whole genome shotgun (WGS) entry which is preliminary data.</text>
</comment>
<proteinExistence type="predicted"/>
<name>A0ABW0IIG0_9HYPH</name>
<evidence type="ECO:0000256" key="1">
    <source>
        <dbReference type="SAM" id="Phobius"/>
    </source>
</evidence>
<protein>
    <recommendedName>
        <fullName evidence="4">Cobalt transporter</fullName>
    </recommendedName>
</protein>
<feature type="transmembrane region" description="Helical" evidence="1">
    <location>
        <begin position="12"/>
        <end position="37"/>
    </location>
</feature>
<gene>
    <name evidence="2" type="ORF">ACFPOB_00620</name>
</gene>
<organism evidence="2 3">
    <name type="scientific">Bosea eneae</name>
    <dbReference type="NCBI Taxonomy" id="151454"/>
    <lineage>
        <taxon>Bacteria</taxon>
        <taxon>Pseudomonadati</taxon>
        <taxon>Pseudomonadota</taxon>
        <taxon>Alphaproteobacteria</taxon>
        <taxon>Hyphomicrobiales</taxon>
        <taxon>Boseaceae</taxon>
        <taxon>Bosea</taxon>
    </lineage>
</organism>
<keyword evidence="1" id="KW-0472">Membrane</keyword>
<evidence type="ECO:0008006" key="4">
    <source>
        <dbReference type="Google" id="ProtNLM"/>
    </source>
</evidence>
<evidence type="ECO:0000313" key="3">
    <source>
        <dbReference type="Proteomes" id="UP001596053"/>
    </source>
</evidence>
<keyword evidence="1" id="KW-0812">Transmembrane</keyword>
<keyword evidence="1" id="KW-1133">Transmembrane helix</keyword>
<dbReference type="Proteomes" id="UP001596053">
    <property type="component" value="Unassembled WGS sequence"/>
</dbReference>